<proteinExistence type="predicted"/>
<dbReference type="Gene3D" id="2.30.30.60">
    <property type="match status" value="1"/>
</dbReference>
<evidence type="ECO:0000256" key="3">
    <source>
        <dbReference type="ARBA" id="ARBA00022989"/>
    </source>
</evidence>
<evidence type="ECO:0000259" key="6">
    <source>
        <dbReference type="Pfam" id="PF00924"/>
    </source>
</evidence>
<dbReference type="InterPro" id="IPR023408">
    <property type="entry name" value="MscS_beta-dom_sf"/>
</dbReference>
<gene>
    <name evidence="7" type="ORF">EH32_03020</name>
</gene>
<evidence type="ECO:0000256" key="4">
    <source>
        <dbReference type="ARBA" id="ARBA00023136"/>
    </source>
</evidence>
<dbReference type="Pfam" id="PF00924">
    <property type="entry name" value="MS_channel_2nd"/>
    <property type="match status" value="1"/>
</dbReference>
<evidence type="ECO:0000313" key="7">
    <source>
        <dbReference type="EMBL" id="KEO89975.1"/>
    </source>
</evidence>
<comment type="subcellular location">
    <subcellularLocation>
        <location evidence="1">Membrane</location>
    </subcellularLocation>
</comment>
<dbReference type="PANTHER" id="PTHR30566">
    <property type="entry name" value="YNAI-RELATED MECHANOSENSITIVE ION CHANNEL"/>
    <property type="match status" value="1"/>
</dbReference>
<keyword evidence="4 5" id="KW-0472">Membrane</keyword>
<dbReference type="AlphaFoldDB" id="A0A074MB24"/>
<evidence type="ECO:0000256" key="1">
    <source>
        <dbReference type="ARBA" id="ARBA00004370"/>
    </source>
</evidence>
<sequence>MLSNLPLPPESSLPDVLASIALLAVLLSAWLITGRAFRARDNLPRLVARRWTANVRNALLLIAVVGLLMIWAPQLRTFALSLTAVAVAIVVATKELILCLSGSAFRTFTRAYSIGDIIEIGSHRGEVIDINLLSTRLREMDRRDGSIRALDQGVVVPHSLLFTQPARVLAREGRRPVHAFAIVFETRTDLFARLGEIESRANDALRQAGGDEERVTLAISTSDLGRLRLEFEVAATPDEAAGLEKAITVAVGSFVLSLAPPPGE</sequence>
<keyword evidence="3 5" id="KW-1133">Transmembrane helix</keyword>
<dbReference type="InterPro" id="IPR006685">
    <property type="entry name" value="MscS_channel_2nd"/>
</dbReference>
<dbReference type="GO" id="GO:0016020">
    <property type="term" value="C:membrane"/>
    <property type="evidence" value="ECO:0007669"/>
    <property type="project" value="UniProtKB-SubCell"/>
</dbReference>
<evidence type="ECO:0000256" key="5">
    <source>
        <dbReference type="SAM" id="Phobius"/>
    </source>
</evidence>
<accession>A0A074MB24</accession>
<dbReference type="InterPro" id="IPR010920">
    <property type="entry name" value="LSM_dom_sf"/>
</dbReference>
<dbReference type="Proteomes" id="UP000027866">
    <property type="component" value="Unassembled WGS sequence"/>
</dbReference>
<reference evidence="7 8" key="1">
    <citation type="submission" date="2014-04" db="EMBL/GenBank/DDBJ databases">
        <title>A comprehensive comparison of genomes of Erythrobacter spp. Strains.</title>
        <authorList>
            <person name="Zheng Q."/>
        </authorList>
    </citation>
    <scope>NUCLEOTIDE SEQUENCE [LARGE SCALE GENOMIC DNA]</scope>
    <source>
        <strain evidence="7 8">DSM 8509</strain>
    </source>
</reference>
<name>A0A074MB24_9SPHN</name>
<organism evidence="7 8">
    <name type="scientific">Erythrobacter litoralis</name>
    <dbReference type="NCBI Taxonomy" id="39960"/>
    <lineage>
        <taxon>Bacteria</taxon>
        <taxon>Pseudomonadati</taxon>
        <taxon>Pseudomonadota</taxon>
        <taxon>Alphaproteobacteria</taxon>
        <taxon>Sphingomonadales</taxon>
        <taxon>Erythrobacteraceae</taxon>
        <taxon>Erythrobacter/Porphyrobacter group</taxon>
        <taxon>Erythrobacter</taxon>
    </lineage>
</organism>
<dbReference type="RefSeq" id="WP_051698397.1">
    <property type="nucleotide sequence ID" value="NZ_CP017057.1"/>
</dbReference>
<keyword evidence="2 5" id="KW-0812">Transmembrane</keyword>
<feature type="transmembrane region" description="Helical" evidence="5">
    <location>
        <begin position="78"/>
        <end position="100"/>
    </location>
</feature>
<dbReference type="KEGG" id="elq:Ga0102493_111632"/>
<dbReference type="EMBL" id="JMIX01000013">
    <property type="protein sequence ID" value="KEO89975.1"/>
    <property type="molecule type" value="Genomic_DNA"/>
</dbReference>
<dbReference type="PATRIC" id="fig|39960.10.peg.714"/>
<protein>
    <recommendedName>
        <fullName evidence="6">Mechanosensitive ion channel MscS domain-containing protein</fullName>
    </recommendedName>
</protein>
<comment type="caution">
    <text evidence="7">The sequence shown here is derived from an EMBL/GenBank/DDBJ whole genome shotgun (WGS) entry which is preliminary data.</text>
</comment>
<evidence type="ECO:0000313" key="8">
    <source>
        <dbReference type="Proteomes" id="UP000027866"/>
    </source>
</evidence>
<dbReference type="SUPFAM" id="SSF50182">
    <property type="entry name" value="Sm-like ribonucleoproteins"/>
    <property type="match status" value="1"/>
</dbReference>
<feature type="transmembrane region" description="Helical" evidence="5">
    <location>
        <begin position="12"/>
        <end position="32"/>
    </location>
</feature>
<evidence type="ECO:0000256" key="2">
    <source>
        <dbReference type="ARBA" id="ARBA00022692"/>
    </source>
</evidence>
<dbReference type="PANTHER" id="PTHR30566:SF27">
    <property type="entry name" value="MECHANOSENSITIVE ION CHANNEL PROTEIN"/>
    <property type="match status" value="1"/>
</dbReference>
<feature type="domain" description="Mechanosensitive ion channel MscS" evidence="6">
    <location>
        <begin position="104"/>
        <end position="144"/>
    </location>
</feature>
<dbReference type="GO" id="GO:0008381">
    <property type="term" value="F:mechanosensitive monoatomic ion channel activity"/>
    <property type="evidence" value="ECO:0007669"/>
    <property type="project" value="UniProtKB-ARBA"/>
</dbReference>
<feature type="transmembrane region" description="Helical" evidence="5">
    <location>
        <begin position="53"/>
        <end position="72"/>
    </location>
</feature>
<keyword evidence="8" id="KW-1185">Reference proteome</keyword>